<dbReference type="PROSITE" id="PS50082">
    <property type="entry name" value="WD_REPEATS_2"/>
    <property type="match status" value="1"/>
</dbReference>
<sequence length="1534" mass="166723">MLLSSTTVANSSPHIYPTLLIDSTNNISVHPPPPCDTLHTLLRTPYLATPPLHLTFAPQSYRDLKCRFLILQMLKVWSHVLTHRSTTQTQTQTSTEITCINPHSLFLLPSGWLYSLPSTTPLPPPPPSSNLTITEQWIRGLMSNYEYLLKVNHAAGRTENNPTCHPVFPWVTTFKHQISSSSPATHYNSAWRDLSKSKYRLIKGEQQLDLQYSSTGHHVTENLGDITYWIYNARRADLETLRRVVRGDFVKEHYPSCFERMFSFSPDECVPEFYWDEGILETKHEGLLPSITVPEWCESGAEFIKYHRGLLESDYVSWRLSLWIDLNFGVSLSGKDAVRAKNVPLVLTNAGSGGSGSGKGFYQLFTSQHPRRKIGISGKELDWEGGARRESTGSVDSDTFTFRKALRGEKESSERGTEGGSLLNFQAESPGVKDRKGLSPSPIVLKKVEMGGFLIILPTLIKTFKNVNDIKPTNLNQWTNLVKVVCERLGAAGSTAIVLPEIVNVFDTLISLNHEMAPKMLQSNLLLELYHLTEGGAYIKSVVGFLMGVIGSRSKGKEIKAAVALTLATLCNSMYLGPALGGRYVVPALVSICGNFRLHSSPPPPPDVSHMHVAHALSTILPLIPEEGIALAVCTPLFDEKLPKVVQEVQEDGNEENVSALIEVIYVLHACLAILGEEGVSFLYLGGKLPVHQLVLVLMTALHDSGPALWALTEAGSLLSSVCMCVRRQHVIETILPALDAFFGHLHDCHVEKLSESSQKISILELEEKGVTTVLERAQKKDAIARAVLELPGMKIGKDLYDTCKHVVGSEVMVNKCASANMMVKWFDSGVRGFGWIRRRVRILGKPEEEMSTSTNHRRSSAALITEDDMGRRVSFVRALSNEDDMGLIDDEEEEDSDSDGGEDEKVKEEEAKIVERRRSSPTIDIVKDKSADPAATSNASGVHTPSSTSAFTPPFATSSLKIKNLKVEEEEEEAEAEKVWVSAQERRRVDRTWLMGSTTLIGAAAAEPWKKIGSPWSTHMVLLSELRGKGEGGKQVSAIRALATNSNEGLLATGSRNGEVLIWDLASHPPTVKSRHSGHRIARAGDYFRPEVHELYDEGGLKTGEILQLELTDQGSNGIVCDGNLHVFDVETNQSLAVMKRNSSKFGGGGFGHGGAHGGGGWFGGLDESGDVALGAFGLSGLMDGRGGGGSYDVGSTENDPIVAFRCLPVGGGGGGTNFCSPGEESKRGQQIVCISSDRLHHVDLRETSKLVNSEMGILTLPGNCILKNYCEACAGVGTFVPRKLCKRHLHPYALVLGGSWLLGSWWGGGGRGEVVREGEGGLGGSMLEEEEEGHKGGVEFGVNTCLAVQCEGGGAAGGGDWVCVGRSDGICVCVERRTGRILHTWKAHEESVVQIYAVNLNQVVTVGKDKRAVLWDLRGGGIDGGVMKMSCIVDLPMRGPGMTKNTVALRNFSRKDGGKSSNVLYAVSGHKAAAAAVPAPGSAEFKVKPRNFCDPSGQKVQKKKLCARSMLLLPLRNLMVLGCEDGALKLCV</sequence>
<organism evidence="6 7">
    <name type="scientific">Triparma laevis f. inornata</name>
    <dbReference type="NCBI Taxonomy" id="1714386"/>
    <lineage>
        <taxon>Eukaryota</taxon>
        <taxon>Sar</taxon>
        <taxon>Stramenopiles</taxon>
        <taxon>Ochrophyta</taxon>
        <taxon>Bolidophyceae</taxon>
        <taxon>Parmales</taxon>
        <taxon>Triparmaceae</taxon>
        <taxon>Triparma</taxon>
    </lineage>
</organism>
<dbReference type="Pfam" id="PF00400">
    <property type="entry name" value="WD40"/>
    <property type="match status" value="1"/>
</dbReference>
<feature type="compositionally biased region" description="Basic and acidic residues" evidence="4">
    <location>
        <begin position="406"/>
        <end position="417"/>
    </location>
</feature>
<feature type="compositionally biased region" description="Acidic residues" evidence="4">
    <location>
        <begin position="885"/>
        <end position="903"/>
    </location>
</feature>
<dbReference type="PANTHER" id="PTHR46866:SF1">
    <property type="entry name" value="GH12955P"/>
    <property type="match status" value="1"/>
</dbReference>
<keyword evidence="1 3" id="KW-0853">WD repeat</keyword>
<evidence type="ECO:0000313" key="7">
    <source>
        <dbReference type="Proteomes" id="UP001162640"/>
    </source>
</evidence>
<dbReference type="Gene3D" id="2.130.10.10">
    <property type="entry name" value="YVTN repeat-like/Quinoprotein amine dehydrogenase"/>
    <property type="match status" value="2"/>
</dbReference>
<dbReference type="InterPro" id="IPR019775">
    <property type="entry name" value="WD40_repeat_CS"/>
</dbReference>
<proteinExistence type="predicted"/>
<dbReference type="PROSITE" id="PS50197">
    <property type="entry name" value="BEACH"/>
    <property type="match status" value="1"/>
</dbReference>
<evidence type="ECO:0000256" key="2">
    <source>
        <dbReference type="ARBA" id="ARBA00022737"/>
    </source>
</evidence>
<dbReference type="SUPFAM" id="SSF81837">
    <property type="entry name" value="BEACH domain"/>
    <property type="match status" value="1"/>
</dbReference>
<dbReference type="InterPro" id="IPR036372">
    <property type="entry name" value="BEACH_dom_sf"/>
</dbReference>
<feature type="region of interest" description="Disordered" evidence="4">
    <location>
        <begin position="406"/>
        <end position="425"/>
    </location>
</feature>
<evidence type="ECO:0000259" key="5">
    <source>
        <dbReference type="PROSITE" id="PS50197"/>
    </source>
</evidence>
<protein>
    <recommendedName>
        <fullName evidence="5">BEACH domain-containing protein</fullName>
    </recommendedName>
</protein>
<dbReference type="Pfam" id="PF02138">
    <property type="entry name" value="Beach"/>
    <property type="match status" value="1"/>
</dbReference>
<dbReference type="SMART" id="SM01026">
    <property type="entry name" value="Beach"/>
    <property type="match status" value="1"/>
</dbReference>
<dbReference type="Proteomes" id="UP001162640">
    <property type="component" value="Unassembled WGS sequence"/>
</dbReference>
<comment type="caution">
    <text evidence="6">The sequence shown here is derived from an EMBL/GenBank/DDBJ whole genome shotgun (WGS) entry which is preliminary data.</text>
</comment>
<dbReference type="InterPro" id="IPR036322">
    <property type="entry name" value="WD40_repeat_dom_sf"/>
</dbReference>
<evidence type="ECO:0000256" key="4">
    <source>
        <dbReference type="SAM" id="MobiDB-lite"/>
    </source>
</evidence>
<keyword evidence="2" id="KW-0677">Repeat</keyword>
<accession>A0A9W7BMV0</accession>
<gene>
    <name evidence="6" type="ORF">TL16_g12831</name>
</gene>
<dbReference type="PANTHER" id="PTHR46866">
    <property type="entry name" value="GH12955P"/>
    <property type="match status" value="1"/>
</dbReference>
<dbReference type="InterPro" id="IPR001680">
    <property type="entry name" value="WD40_rpt"/>
</dbReference>
<feature type="repeat" description="WD" evidence="3">
    <location>
        <begin position="1038"/>
        <end position="1074"/>
    </location>
</feature>
<name>A0A9W7BMV0_9STRA</name>
<evidence type="ECO:0000256" key="1">
    <source>
        <dbReference type="ARBA" id="ARBA00022574"/>
    </source>
</evidence>
<reference evidence="7" key="1">
    <citation type="journal article" date="2023" name="Commun. Biol.">
        <title>Genome analysis of Parmales, the sister group of diatoms, reveals the evolutionary specialization of diatoms from phago-mixotrophs to photoautotrophs.</title>
        <authorList>
            <person name="Ban H."/>
            <person name="Sato S."/>
            <person name="Yoshikawa S."/>
            <person name="Yamada K."/>
            <person name="Nakamura Y."/>
            <person name="Ichinomiya M."/>
            <person name="Sato N."/>
            <person name="Blanc-Mathieu R."/>
            <person name="Endo H."/>
            <person name="Kuwata A."/>
            <person name="Ogata H."/>
        </authorList>
    </citation>
    <scope>NUCLEOTIDE SEQUENCE [LARGE SCALE GENOMIC DNA]</scope>
</reference>
<dbReference type="InterPro" id="IPR015943">
    <property type="entry name" value="WD40/YVTN_repeat-like_dom_sf"/>
</dbReference>
<dbReference type="Gene3D" id="1.10.1540.10">
    <property type="entry name" value="BEACH domain"/>
    <property type="match status" value="1"/>
</dbReference>
<feature type="compositionally biased region" description="Polar residues" evidence="4">
    <location>
        <begin position="936"/>
        <end position="956"/>
    </location>
</feature>
<dbReference type="SUPFAM" id="SSF50978">
    <property type="entry name" value="WD40 repeat-like"/>
    <property type="match status" value="1"/>
</dbReference>
<feature type="compositionally biased region" description="Basic and acidic residues" evidence="4">
    <location>
        <begin position="904"/>
        <end position="919"/>
    </location>
</feature>
<dbReference type="PROSITE" id="PS00678">
    <property type="entry name" value="WD_REPEATS_1"/>
    <property type="match status" value="1"/>
</dbReference>
<feature type="region of interest" description="Disordered" evidence="4">
    <location>
        <begin position="885"/>
        <end position="956"/>
    </location>
</feature>
<evidence type="ECO:0000256" key="3">
    <source>
        <dbReference type="PROSITE-ProRule" id="PRU00221"/>
    </source>
</evidence>
<feature type="domain" description="BEACH" evidence="5">
    <location>
        <begin position="122"/>
        <end position="389"/>
    </location>
</feature>
<evidence type="ECO:0000313" key="6">
    <source>
        <dbReference type="EMBL" id="GMH94181.1"/>
    </source>
</evidence>
<dbReference type="SUPFAM" id="SSF69322">
    <property type="entry name" value="Tricorn protease domain 2"/>
    <property type="match status" value="1"/>
</dbReference>
<dbReference type="EMBL" id="BLQM01000548">
    <property type="protein sequence ID" value="GMH94181.1"/>
    <property type="molecule type" value="Genomic_DNA"/>
</dbReference>
<dbReference type="InterPro" id="IPR000409">
    <property type="entry name" value="BEACH_dom"/>
</dbReference>
<dbReference type="SMART" id="SM00320">
    <property type="entry name" value="WD40"/>
    <property type="match status" value="2"/>
</dbReference>